<proteinExistence type="predicted"/>
<evidence type="ECO:0000313" key="3">
    <source>
        <dbReference type="Proteomes" id="UP000886595"/>
    </source>
</evidence>
<name>A0A8X7THP1_BRACI</name>
<feature type="transmembrane region" description="Helical" evidence="1">
    <location>
        <begin position="51"/>
        <end position="70"/>
    </location>
</feature>
<dbReference type="EMBL" id="JAAMPC010000667">
    <property type="protein sequence ID" value="KAG2242099.1"/>
    <property type="molecule type" value="Genomic_DNA"/>
</dbReference>
<feature type="transmembrane region" description="Helical" evidence="1">
    <location>
        <begin position="118"/>
        <end position="137"/>
    </location>
</feature>
<keyword evidence="3" id="KW-1185">Reference proteome</keyword>
<keyword evidence="1" id="KW-1133">Transmembrane helix</keyword>
<reference evidence="2 3" key="1">
    <citation type="submission" date="2020-02" db="EMBL/GenBank/DDBJ databases">
        <authorList>
            <person name="Ma Q."/>
            <person name="Huang Y."/>
            <person name="Song X."/>
            <person name="Pei D."/>
        </authorList>
    </citation>
    <scope>NUCLEOTIDE SEQUENCE [LARGE SCALE GENOMIC DNA]</scope>
    <source>
        <strain evidence="2">Sxm20200214</strain>
        <tissue evidence="2">Leaf</tissue>
    </source>
</reference>
<keyword evidence="1" id="KW-0472">Membrane</keyword>
<gene>
    <name evidence="2" type="ORF">Bca52824_096058</name>
</gene>
<dbReference type="Proteomes" id="UP000886595">
    <property type="component" value="Unassembled WGS sequence"/>
</dbReference>
<evidence type="ECO:0000313" key="2">
    <source>
        <dbReference type="EMBL" id="KAG2242099.1"/>
    </source>
</evidence>
<dbReference type="AlphaFoldDB" id="A0A8X7THP1"/>
<comment type="caution">
    <text evidence="2">The sequence shown here is derived from an EMBL/GenBank/DDBJ whole genome shotgun (WGS) entry which is preliminary data.</text>
</comment>
<protein>
    <submittedName>
        <fullName evidence="2">Uncharacterized protein</fullName>
    </submittedName>
</protein>
<sequence>MIGNSDLEFPNLTLNSRGCDSLLSRPSSQTFTQISILKPPSRMATMNGDGLPVFTSVACLAYGLHFPVVYRSLFGCVYDTSFVYGLNSHVVYRFLMGCVDWSSFSSCFDLPTTPPCKILHAYLSSLFFTYSAIVEWFRELIVWMMLELRFMFLAGDILMDLVSFGSTFATFGSFYIALPRSSAVCSSLTSFNPDVGVVFVYLSSWWQVEEKFIVIFIPVNMDVADYDFSLVPRLNQSSFLIYPPIWSELDEQVSLVLQGFSSHRILSSAYGAVCVVLRVTLDAISEEAYDVVVIQFLIALFVIRIAILSFMLSLFVCLDVYSLFVFSSVRV</sequence>
<feature type="transmembrane region" description="Helical" evidence="1">
    <location>
        <begin position="157"/>
        <end position="178"/>
    </location>
</feature>
<organism evidence="2 3">
    <name type="scientific">Brassica carinata</name>
    <name type="common">Ethiopian mustard</name>
    <name type="synonym">Abyssinian cabbage</name>
    <dbReference type="NCBI Taxonomy" id="52824"/>
    <lineage>
        <taxon>Eukaryota</taxon>
        <taxon>Viridiplantae</taxon>
        <taxon>Streptophyta</taxon>
        <taxon>Embryophyta</taxon>
        <taxon>Tracheophyta</taxon>
        <taxon>Spermatophyta</taxon>
        <taxon>Magnoliopsida</taxon>
        <taxon>eudicotyledons</taxon>
        <taxon>Gunneridae</taxon>
        <taxon>Pentapetalae</taxon>
        <taxon>rosids</taxon>
        <taxon>malvids</taxon>
        <taxon>Brassicales</taxon>
        <taxon>Brassicaceae</taxon>
        <taxon>Brassiceae</taxon>
        <taxon>Brassica</taxon>
    </lineage>
</organism>
<feature type="transmembrane region" description="Helical" evidence="1">
    <location>
        <begin position="293"/>
        <end position="326"/>
    </location>
</feature>
<evidence type="ECO:0000256" key="1">
    <source>
        <dbReference type="SAM" id="Phobius"/>
    </source>
</evidence>
<accession>A0A8X7THP1</accession>
<keyword evidence="1" id="KW-0812">Transmembrane</keyword>